<dbReference type="InterPro" id="IPR054696">
    <property type="entry name" value="GTP-eEF1A_C"/>
</dbReference>
<evidence type="ECO:0000313" key="9">
    <source>
        <dbReference type="Proteomes" id="UP000676169"/>
    </source>
</evidence>
<dbReference type="CDD" id="cd03695">
    <property type="entry name" value="CysN_NodQ_II"/>
    <property type="match status" value="1"/>
</dbReference>
<evidence type="ECO:0000256" key="2">
    <source>
        <dbReference type="ARBA" id="ARBA00022679"/>
    </source>
</evidence>
<evidence type="ECO:0000256" key="5">
    <source>
        <dbReference type="ARBA" id="ARBA00022840"/>
    </source>
</evidence>
<dbReference type="InterPro" id="IPR009000">
    <property type="entry name" value="Transl_B-barrel_sf"/>
</dbReference>
<dbReference type="InterPro" id="IPR027417">
    <property type="entry name" value="P-loop_NTPase"/>
</dbReference>
<keyword evidence="9" id="KW-1185">Reference proteome</keyword>
<keyword evidence="4" id="KW-0547">Nucleotide-binding</keyword>
<dbReference type="Gene3D" id="3.40.50.300">
    <property type="entry name" value="P-loop containing nucleotide triphosphate hydrolases"/>
    <property type="match status" value="1"/>
</dbReference>
<dbReference type="SUPFAM" id="SSF50465">
    <property type="entry name" value="EF-Tu/eEF-1alpha/eIF2-gamma C-terminal domain"/>
    <property type="match status" value="1"/>
</dbReference>
<evidence type="ECO:0000256" key="6">
    <source>
        <dbReference type="ARBA" id="ARBA00023134"/>
    </source>
</evidence>
<dbReference type="CDD" id="cd04095">
    <property type="entry name" value="CysN_NoDQ_III"/>
    <property type="match status" value="1"/>
</dbReference>
<keyword evidence="6" id="KW-0342">GTP-binding</keyword>
<dbReference type="Pfam" id="PF00009">
    <property type="entry name" value="GTP_EFTU"/>
    <property type="match status" value="1"/>
</dbReference>
<proteinExistence type="predicted"/>
<dbReference type="InterPro" id="IPR011779">
    <property type="entry name" value="SO4_adenylTrfase_lsu"/>
</dbReference>
<dbReference type="PROSITE" id="PS00301">
    <property type="entry name" value="G_TR_1"/>
    <property type="match status" value="1"/>
</dbReference>
<dbReference type="RefSeq" id="WP_211630362.1">
    <property type="nucleotide sequence ID" value="NZ_CP073100.1"/>
</dbReference>
<feature type="domain" description="Tr-type G" evidence="7">
    <location>
        <begin position="1"/>
        <end position="217"/>
    </location>
</feature>
<dbReference type="InterPro" id="IPR009001">
    <property type="entry name" value="Transl_elong_EF1A/Init_IF2_C"/>
</dbReference>
<dbReference type="Pfam" id="PF22594">
    <property type="entry name" value="GTP-eEF1A_C"/>
    <property type="match status" value="1"/>
</dbReference>
<dbReference type="CDD" id="cd04166">
    <property type="entry name" value="CysN_ATPS"/>
    <property type="match status" value="1"/>
</dbReference>
<dbReference type="SUPFAM" id="SSF52540">
    <property type="entry name" value="P-loop containing nucleoside triphosphate hydrolases"/>
    <property type="match status" value="1"/>
</dbReference>
<dbReference type="InterPro" id="IPR050100">
    <property type="entry name" value="TRAFAC_GTPase_members"/>
</dbReference>
<evidence type="ECO:0000256" key="4">
    <source>
        <dbReference type="ARBA" id="ARBA00022741"/>
    </source>
</evidence>
<dbReference type="AlphaFoldDB" id="A0A975G7I4"/>
<dbReference type="NCBIfam" id="NF003478">
    <property type="entry name" value="PRK05124.1"/>
    <property type="match status" value="1"/>
</dbReference>
<evidence type="ECO:0000256" key="3">
    <source>
        <dbReference type="ARBA" id="ARBA00022695"/>
    </source>
</evidence>
<dbReference type="NCBIfam" id="TIGR00231">
    <property type="entry name" value="small_GTP"/>
    <property type="match status" value="1"/>
</dbReference>
<dbReference type="InterPro" id="IPR041757">
    <property type="entry name" value="CysN_GTP-bd"/>
</dbReference>
<evidence type="ECO:0000256" key="1">
    <source>
        <dbReference type="ARBA" id="ARBA00012391"/>
    </source>
</evidence>
<sequence>MDLLRFTTAGSVDDGKSTLIGRLLYDSKSIFEDQLEAVEESSRRRGDEHVNLALLTDGLKAEREQGITIDVAYRYFATPKRKFIIADTPGHIQYTRNMVTGASTANLAIILVDARKGVIEQTKRHSFIANLLRIQHVIVAVNKMDLVDYSEEVYNQIVSDYASFASRLDNIIDITTIPISALNGDNVVDKSDKMPWYKGPSMLYHLEHVYIGGEENHVDARFPVQWVIRPMSDEWHDFRGYAGRVAGGVFKPGDEVTVLPSGFKTHVKAIHTPEGEISEAFAPQSVCLTLRDEIDISRGDMLVKTNNPPEASQDIEAMICWFSNKPMPPRAKLVLRHTTRETKAIVQEIKYHVDINTLHKVEDVEGFNMNDIGRITLRTAVPLLHDSYRRNRHTGSFILIDPGTNETVAAGMIL</sequence>
<dbReference type="KEGG" id="lamb:KBB96_15360"/>
<reference evidence="8" key="1">
    <citation type="submission" date="2021-04" db="EMBL/GenBank/DDBJ databases">
        <title>Luteolibacter sp. 32A isolated from the skin of an Anderson's salamander (Ambystoma andersonii).</title>
        <authorList>
            <person name="Spergser J."/>
            <person name="Busse H.-J."/>
        </authorList>
    </citation>
    <scope>NUCLEOTIDE SEQUENCE</scope>
    <source>
        <strain evidence="8">32A</strain>
    </source>
</reference>
<dbReference type="FunFam" id="3.40.50.300:FF:000119">
    <property type="entry name" value="Sulfate adenylyltransferase subunit 1"/>
    <property type="match status" value="1"/>
</dbReference>
<dbReference type="InterPro" id="IPR031157">
    <property type="entry name" value="G_TR_CS"/>
</dbReference>
<dbReference type="InterPro" id="IPR000795">
    <property type="entry name" value="T_Tr_GTP-bd_dom"/>
</dbReference>
<dbReference type="NCBIfam" id="TIGR02034">
    <property type="entry name" value="CysN"/>
    <property type="match status" value="1"/>
</dbReference>
<dbReference type="EC" id="2.7.7.4" evidence="1"/>
<evidence type="ECO:0000313" key="8">
    <source>
        <dbReference type="EMBL" id="QUE50242.1"/>
    </source>
</evidence>
<dbReference type="GO" id="GO:0003924">
    <property type="term" value="F:GTPase activity"/>
    <property type="evidence" value="ECO:0007669"/>
    <property type="project" value="InterPro"/>
</dbReference>
<evidence type="ECO:0000259" key="7">
    <source>
        <dbReference type="PROSITE" id="PS51722"/>
    </source>
</evidence>
<gene>
    <name evidence="8" type="primary">cysN</name>
    <name evidence="8" type="ORF">KBB96_15360</name>
</gene>
<name>A0A975G7I4_9BACT</name>
<dbReference type="Gene3D" id="2.40.30.10">
    <property type="entry name" value="Translation factors"/>
    <property type="match status" value="2"/>
</dbReference>
<keyword evidence="3 8" id="KW-0548">Nucleotidyltransferase</keyword>
<dbReference type="PANTHER" id="PTHR23115">
    <property type="entry name" value="TRANSLATION FACTOR"/>
    <property type="match status" value="1"/>
</dbReference>
<protein>
    <recommendedName>
        <fullName evidence="1">sulfate adenylyltransferase</fullName>
        <ecNumber evidence="1">2.7.7.4</ecNumber>
    </recommendedName>
</protein>
<organism evidence="8 9">
    <name type="scientific">Luteolibacter ambystomatis</name>
    <dbReference type="NCBI Taxonomy" id="2824561"/>
    <lineage>
        <taxon>Bacteria</taxon>
        <taxon>Pseudomonadati</taxon>
        <taxon>Verrucomicrobiota</taxon>
        <taxon>Verrucomicrobiia</taxon>
        <taxon>Verrucomicrobiales</taxon>
        <taxon>Verrucomicrobiaceae</taxon>
        <taxon>Luteolibacter</taxon>
    </lineage>
</organism>
<dbReference type="GO" id="GO:0004781">
    <property type="term" value="F:sulfate adenylyltransferase (ATP) activity"/>
    <property type="evidence" value="ECO:0007669"/>
    <property type="project" value="UniProtKB-EC"/>
</dbReference>
<dbReference type="PRINTS" id="PR00315">
    <property type="entry name" value="ELONGATNFCT"/>
</dbReference>
<dbReference type="Proteomes" id="UP000676169">
    <property type="component" value="Chromosome"/>
</dbReference>
<dbReference type="EMBL" id="CP073100">
    <property type="protein sequence ID" value="QUE50242.1"/>
    <property type="molecule type" value="Genomic_DNA"/>
</dbReference>
<keyword evidence="2 8" id="KW-0808">Transferase</keyword>
<dbReference type="InterPro" id="IPR044139">
    <property type="entry name" value="CysN_NoDQ_III"/>
</dbReference>
<dbReference type="GO" id="GO:0006790">
    <property type="term" value="P:sulfur compound metabolic process"/>
    <property type="evidence" value="ECO:0007669"/>
    <property type="project" value="InterPro"/>
</dbReference>
<dbReference type="SUPFAM" id="SSF50447">
    <property type="entry name" value="Translation proteins"/>
    <property type="match status" value="1"/>
</dbReference>
<dbReference type="GO" id="GO:0005525">
    <property type="term" value="F:GTP binding"/>
    <property type="evidence" value="ECO:0007669"/>
    <property type="project" value="UniProtKB-KW"/>
</dbReference>
<dbReference type="InterPro" id="IPR044138">
    <property type="entry name" value="CysN_II"/>
</dbReference>
<dbReference type="PROSITE" id="PS51722">
    <property type="entry name" value="G_TR_2"/>
    <property type="match status" value="1"/>
</dbReference>
<dbReference type="GO" id="GO:0005524">
    <property type="term" value="F:ATP binding"/>
    <property type="evidence" value="ECO:0007669"/>
    <property type="project" value="UniProtKB-KW"/>
</dbReference>
<dbReference type="InterPro" id="IPR005225">
    <property type="entry name" value="Small_GTP-bd"/>
</dbReference>
<keyword evidence="5" id="KW-0067">ATP-binding</keyword>
<accession>A0A975G7I4</accession>